<keyword evidence="1" id="KW-0812">Transmembrane</keyword>
<name>A0A7J6A777_AMEME</name>
<evidence type="ECO:0000313" key="2">
    <source>
        <dbReference type="EMBL" id="KAF4078640.1"/>
    </source>
</evidence>
<proteinExistence type="predicted"/>
<dbReference type="AlphaFoldDB" id="A0A7J6A777"/>
<keyword evidence="1" id="KW-1133">Transmembrane helix</keyword>
<sequence>MRTQIRLPSNDSPCISCLCTQCCSVEQCTTAPVSATPSCRSLVSYGDFALPVWPGYEQFYVYIYTRQCRTRAVKLPNTPTMDYSNGCGLESASEITCPGLRATEELLLSRHIVLLTPFIVLLCIVEMLHLISLQFVPAISVHVTNK</sequence>
<gene>
    <name evidence="2" type="ORF">AMELA_G00201400</name>
</gene>
<keyword evidence="1" id="KW-0472">Membrane</keyword>
<comment type="caution">
    <text evidence="2">The sequence shown here is derived from an EMBL/GenBank/DDBJ whole genome shotgun (WGS) entry which is preliminary data.</text>
</comment>
<feature type="transmembrane region" description="Helical" evidence="1">
    <location>
        <begin position="112"/>
        <end position="136"/>
    </location>
</feature>
<keyword evidence="3" id="KW-1185">Reference proteome</keyword>
<organism evidence="2 3">
    <name type="scientific">Ameiurus melas</name>
    <name type="common">Black bullhead</name>
    <name type="synonym">Silurus melas</name>
    <dbReference type="NCBI Taxonomy" id="219545"/>
    <lineage>
        <taxon>Eukaryota</taxon>
        <taxon>Metazoa</taxon>
        <taxon>Chordata</taxon>
        <taxon>Craniata</taxon>
        <taxon>Vertebrata</taxon>
        <taxon>Euteleostomi</taxon>
        <taxon>Actinopterygii</taxon>
        <taxon>Neopterygii</taxon>
        <taxon>Teleostei</taxon>
        <taxon>Ostariophysi</taxon>
        <taxon>Siluriformes</taxon>
        <taxon>Ictaluridae</taxon>
        <taxon>Ameiurus</taxon>
    </lineage>
</organism>
<dbReference type="Proteomes" id="UP000593565">
    <property type="component" value="Unassembled WGS sequence"/>
</dbReference>
<evidence type="ECO:0000256" key="1">
    <source>
        <dbReference type="SAM" id="Phobius"/>
    </source>
</evidence>
<reference evidence="2 3" key="1">
    <citation type="submission" date="2020-02" db="EMBL/GenBank/DDBJ databases">
        <title>A chromosome-scale genome assembly of the black bullhead catfish (Ameiurus melas).</title>
        <authorList>
            <person name="Wen M."/>
            <person name="Zham M."/>
            <person name="Cabau C."/>
            <person name="Klopp C."/>
            <person name="Donnadieu C."/>
            <person name="Roques C."/>
            <person name="Bouchez O."/>
            <person name="Lampietro C."/>
            <person name="Jouanno E."/>
            <person name="Herpin A."/>
            <person name="Louis A."/>
            <person name="Berthelot C."/>
            <person name="Parey E."/>
            <person name="Roest-Crollius H."/>
            <person name="Braasch I."/>
            <person name="Postlethwait J."/>
            <person name="Robinson-Rechavi M."/>
            <person name="Echchiki A."/>
            <person name="Begum T."/>
            <person name="Montfort J."/>
            <person name="Schartl M."/>
            <person name="Bobe J."/>
            <person name="Guiguen Y."/>
        </authorList>
    </citation>
    <scope>NUCLEOTIDE SEQUENCE [LARGE SCALE GENOMIC DNA]</scope>
    <source>
        <strain evidence="2">M_S1</strain>
        <tissue evidence="2">Blood</tissue>
    </source>
</reference>
<protein>
    <submittedName>
        <fullName evidence="2">Uncharacterized protein</fullName>
    </submittedName>
</protein>
<accession>A0A7J6A777</accession>
<evidence type="ECO:0000313" key="3">
    <source>
        <dbReference type="Proteomes" id="UP000593565"/>
    </source>
</evidence>
<dbReference type="EMBL" id="JAAGNN010000017">
    <property type="protein sequence ID" value="KAF4078640.1"/>
    <property type="molecule type" value="Genomic_DNA"/>
</dbReference>